<feature type="domain" description="Large polyvalent protein associated" evidence="1">
    <location>
        <begin position="22"/>
        <end position="91"/>
    </location>
</feature>
<proteinExistence type="predicted"/>
<evidence type="ECO:0000313" key="3">
    <source>
        <dbReference type="Proteomes" id="UP000095614"/>
    </source>
</evidence>
<name>A0A174HNZ4_BACUN</name>
<dbReference type="EMBL" id="CZAF01000004">
    <property type="protein sequence ID" value="CUO75236.1"/>
    <property type="molecule type" value="Genomic_DNA"/>
</dbReference>
<dbReference type="Proteomes" id="UP000095614">
    <property type="component" value="Unassembled WGS sequence"/>
</dbReference>
<protein>
    <recommendedName>
        <fullName evidence="1">Large polyvalent protein associated domain-containing protein</fullName>
    </recommendedName>
</protein>
<dbReference type="AlphaFoldDB" id="A0A174HNZ4"/>
<dbReference type="OrthoDB" id="1072841at2"/>
<reference evidence="2 3" key="1">
    <citation type="submission" date="2015-09" db="EMBL/GenBank/DDBJ databases">
        <authorList>
            <consortium name="Pathogen Informatics"/>
        </authorList>
    </citation>
    <scope>NUCLEOTIDE SEQUENCE [LARGE SCALE GENOMIC DNA]</scope>
    <source>
        <strain evidence="2 3">2789STDY5834847</strain>
    </source>
</reference>
<dbReference type="InterPro" id="IPR040809">
    <property type="entry name" value="LPD28"/>
</dbReference>
<dbReference type="Pfam" id="PF18843">
    <property type="entry name" value="LPD28"/>
    <property type="match status" value="1"/>
</dbReference>
<dbReference type="RefSeq" id="WP_007850601.1">
    <property type="nucleotide sequence ID" value="NZ_CZAF01000004.1"/>
</dbReference>
<organism evidence="2 3">
    <name type="scientific">Bacteroides uniformis</name>
    <dbReference type="NCBI Taxonomy" id="820"/>
    <lineage>
        <taxon>Bacteria</taxon>
        <taxon>Pseudomonadati</taxon>
        <taxon>Bacteroidota</taxon>
        <taxon>Bacteroidia</taxon>
        <taxon>Bacteroidales</taxon>
        <taxon>Bacteroidaceae</taxon>
        <taxon>Bacteroides</taxon>
    </lineage>
</organism>
<gene>
    <name evidence="2" type="ORF">ERS852462_01417</name>
</gene>
<evidence type="ECO:0000259" key="1">
    <source>
        <dbReference type="Pfam" id="PF18843"/>
    </source>
</evidence>
<evidence type="ECO:0000313" key="2">
    <source>
        <dbReference type="EMBL" id="CUO75236.1"/>
    </source>
</evidence>
<sequence length="95" mass="10975">MLYDYRQESKTPMLLTLANGKTIEGEFIDLRIDTNTLPKGKLWYHIRHTDDDWTEPASLKNGCVVVNFCGTFICDPIDNFPCGQELEIADWSYLE</sequence>
<accession>A0A174HNZ4</accession>